<dbReference type="EMBL" id="JAAVJD010000053">
    <property type="protein sequence ID" value="NJQ05838.1"/>
    <property type="molecule type" value="Genomic_DNA"/>
</dbReference>
<feature type="compositionally biased region" description="Basic and acidic residues" evidence="1">
    <location>
        <begin position="1"/>
        <end position="12"/>
    </location>
</feature>
<keyword evidence="3" id="KW-1185">Reference proteome</keyword>
<reference evidence="2 3" key="1">
    <citation type="submission" date="2020-03" db="EMBL/GenBank/DDBJ databases">
        <title>Draft genome of Streptomyces sp. ventii, isolated from the Axial Seamount in the Pacific Ocean, and resequencing of the two type strains Streptomyces lonarensis strain NCL 716 and Streptomyces bohaiensis strain 11A07.</title>
        <authorList>
            <person name="Loughran R.M."/>
            <person name="Pfannmuller K.M."/>
            <person name="Wasson B.J."/>
            <person name="Deadmond M.C."/>
            <person name="Paddock B.E."/>
            <person name="Koyack M.J."/>
            <person name="Gallegos D.A."/>
            <person name="Mitchell E.A."/>
            <person name="Ushijima B."/>
            <person name="Saw J.H."/>
            <person name="Mcphail K.L."/>
            <person name="Videau P."/>
        </authorList>
    </citation>
    <scope>NUCLEOTIDE SEQUENCE [LARGE SCALE GENOMIC DNA]</scope>
    <source>
        <strain evidence="2 3">NCL716</strain>
    </source>
</reference>
<gene>
    <name evidence="2" type="ORF">HCN56_09685</name>
</gene>
<evidence type="ECO:0000256" key="1">
    <source>
        <dbReference type="SAM" id="MobiDB-lite"/>
    </source>
</evidence>
<dbReference type="AlphaFoldDB" id="A0A7X6D0A3"/>
<proteinExistence type="predicted"/>
<evidence type="ECO:0000313" key="3">
    <source>
        <dbReference type="Proteomes" id="UP000578686"/>
    </source>
</evidence>
<comment type="caution">
    <text evidence="2">The sequence shown here is derived from an EMBL/GenBank/DDBJ whole genome shotgun (WGS) entry which is preliminary data.</text>
</comment>
<accession>A0A7X6D0A3</accession>
<sequence>MSDVQRPADARPHSGSRHLPPYRGILAVDAKDFTGHPAVQHEYISRSVPQLLERAFDRCGLSEIWESRRFPASTGDGYVFGYDPAWLPFVVHPWLPALQDVLAEFALHAAGAVRIRLRVSLHVGPLPDSGGEFAGNGTPRNDTHRLLDSRPVKGMLAASDENVTYVAAILSDRCYQDAVASGYTGRHPEHFIEVPATVEGKQFDQRAYLYVPTPSGSLFDRRILGERVMRDHGAPNAGAGDVAPPHPRRQGTTTHRTTVSNSAERGNLNTGTVHGGQSVTNNDASHGGHVGDIAGDQVGGVAGDYVRGDRISGFAGDYVRGDRHGGNRAETVRGDQGDTHRGGPGEADR</sequence>
<organism evidence="2 3">
    <name type="scientific">Streptomyces lonarensis</name>
    <dbReference type="NCBI Taxonomy" id="700599"/>
    <lineage>
        <taxon>Bacteria</taxon>
        <taxon>Bacillati</taxon>
        <taxon>Actinomycetota</taxon>
        <taxon>Actinomycetes</taxon>
        <taxon>Kitasatosporales</taxon>
        <taxon>Streptomycetaceae</taxon>
        <taxon>Streptomyces</taxon>
    </lineage>
</organism>
<feature type="region of interest" description="Disordered" evidence="1">
    <location>
        <begin position="1"/>
        <end position="21"/>
    </location>
</feature>
<name>A0A7X6D0A3_9ACTN</name>
<dbReference type="Proteomes" id="UP000578686">
    <property type="component" value="Unassembled WGS sequence"/>
</dbReference>
<feature type="region of interest" description="Disordered" evidence="1">
    <location>
        <begin position="233"/>
        <end position="273"/>
    </location>
</feature>
<feature type="region of interest" description="Disordered" evidence="1">
    <location>
        <begin position="319"/>
        <end position="349"/>
    </location>
</feature>
<dbReference type="RefSeq" id="WP_167969117.1">
    <property type="nucleotide sequence ID" value="NZ_BHZG01000399.1"/>
</dbReference>
<evidence type="ECO:0000313" key="2">
    <source>
        <dbReference type="EMBL" id="NJQ05838.1"/>
    </source>
</evidence>
<protein>
    <submittedName>
        <fullName evidence="2">Uncharacterized protein</fullName>
    </submittedName>
</protein>
<feature type="compositionally biased region" description="Polar residues" evidence="1">
    <location>
        <begin position="250"/>
        <end position="273"/>
    </location>
</feature>